<dbReference type="InterPro" id="IPR011989">
    <property type="entry name" value="ARM-like"/>
</dbReference>
<accession>A0AAU9NE89</accession>
<sequence length="102" mass="12277">METVAPHSYTRNLQPLSYRYGDLKLQYPDNRAFAQHFEKNISKAATYNLLQARLNVVLFEIIFPFMCFSDNDQKLWEEDPHEYVTKGYDIIEDYKIFKRMQD</sequence>
<gene>
    <name evidence="1" type="ORF">LVIROSA_LOCUS22532</name>
</gene>
<dbReference type="SUPFAM" id="SSF48371">
    <property type="entry name" value="ARM repeat"/>
    <property type="match status" value="1"/>
</dbReference>
<comment type="caution">
    <text evidence="1">The sequence shown here is derived from an EMBL/GenBank/DDBJ whole genome shotgun (WGS) entry which is preliminary data.</text>
</comment>
<dbReference type="Proteomes" id="UP001157418">
    <property type="component" value="Unassembled WGS sequence"/>
</dbReference>
<dbReference type="Gene3D" id="1.25.10.10">
    <property type="entry name" value="Leucine-rich Repeat Variant"/>
    <property type="match status" value="1"/>
</dbReference>
<keyword evidence="2" id="KW-1185">Reference proteome</keyword>
<reference evidence="1 2" key="1">
    <citation type="submission" date="2022-01" db="EMBL/GenBank/DDBJ databases">
        <authorList>
            <person name="Xiong W."/>
            <person name="Schranz E."/>
        </authorList>
    </citation>
    <scope>NUCLEOTIDE SEQUENCE [LARGE SCALE GENOMIC DNA]</scope>
</reference>
<protein>
    <submittedName>
        <fullName evidence="1">Uncharacterized protein</fullName>
    </submittedName>
</protein>
<evidence type="ECO:0000313" key="1">
    <source>
        <dbReference type="EMBL" id="CAH1436142.1"/>
    </source>
</evidence>
<dbReference type="EMBL" id="CAKMRJ010004445">
    <property type="protein sequence ID" value="CAH1436142.1"/>
    <property type="molecule type" value="Genomic_DNA"/>
</dbReference>
<name>A0AAU9NE89_9ASTR</name>
<proteinExistence type="predicted"/>
<dbReference type="AlphaFoldDB" id="A0AAU9NE89"/>
<dbReference type="InterPro" id="IPR016024">
    <property type="entry name" value="ARM-type_fold"/>
</dbReference>
<organism evidence="1 2">
    <name type="scientific">Lactuca virosa</name>
    <dbReference type="NCBI Taxonomy" id="75947"/>
    <lineage>
        <taxon>Eukaryota</taxon>
        <taxon>Viridiplantae</taxon>
        <taxon>Streptophyta</taxon>
        <taxon>Embryophyta</taxon>
        <taxon>Tracheophyta</taxon>
        <taxon>Spermatophyta</taxon>
        <taxon>Magnoliopsida</taxon>
        <taxon>eudicotyledons</taxon>
        <taxon>Gunneridae</taxon>
        <taxon>Pentapetalae</taxon>
        <taxon>asterids</taxon>
        <taxon>campanulids</taxon>
        <taxon>Asterales</taxon>
        <taxon>Asteraceae</taxon>
        <taxon>Cichorioideae</taxon>
        <taxon>Cichorieae</taxon>
        <taxon>Lactucinae</taxon>
        <taxon>Lactuca</taxon>
    </lineage>
</organism>
<evidence type="ECO:0000313" key="2">
    <source>
        <dbReference type="Proteomes" id="UP001157418"/>
    </source>
</evidence>